<comment type="caution">
    <text evidence="1">The sequence shown here is derived from an EMBL/GenBank/DDBJ whole genome shotgun (WGS) entry which is preliminary data.</text>
</comment>
<keyword evidence="2" id="KW-1185">Reference proteome</keyword>
<accession>A0A8K1G1X0</accession>
<protein>
    <submittedName>
        <fullName evidence="1">Uncharacterized protein</fullName>
    </submittedName>
</protein>
<dbReference type="AlphaFoldDB" id="A0A8K1G1X0"/>
<dbReference type="EMBL" id="SWJQ01000919">
    <property type="protein sequence ID" value="TRZ10183.1"/>
    <property type="molecule type" value="Genomic_DNA"/>
</dbReference>
<evidence type="ECO:0000313" key="1">
    <source>
        <dbReference type="EMBL" id="TRZ10183.1"/>
    </source>
</evidence>
<name>A0A8K1G1X0_9PASS</name>
<sequence>MRKHPGDAVIPLAVAGLFNLFGFPFSPKEYVIIPVATPTQICVQADADTKQVWMKPTKIIKVLEHVMCEEPSENCFEYVIIPVATPTQICVQADADTKQVWMKPTKIIKVLEHVMCEEPSENCFGKSQEKA</sequence>
<dbReference type="Proteomes" id="UP000796761">
    <property type="component" value="Unassembled WGS sequence"/>
</dbReference>
<gene>
    <name evidence="1" type="ORF">HGM15179_016921</name>
</gene>
<proteinExistence type="predicted"/>
<organism evidence="1 2">
    <name type="scientific">Zosterops borbonicus</name>
    <dbReference type="NCBI Taxonomy" id="364589"/>
    <lineage>
        <taxon>Eukaryota</taxon>
        <taxon>Metazoa</taxon>
        <taxon>Chordata</taxon>
        <taxon>Craniata</taxon>
        <taxon>Vertebrata</taxon>
        <taxon>Euteleostomi</taxon>
        <taxon>Archelosauria</taxon>
        <taxon>Archosauria</taxon>
        <taxon>Dinosauria</taxon>
        <taxon>Saurischia</taxon>
        <taxon>Theropoda</taxon>
        <taxon>Coelurosauria</taxon>
        <taxon>Aves</taxon>
        <taxon>Neognathae</taxon>
        <taxon>Neoaves</taxon>
        <taxon>Telluraves</taxon>
        <taxon>Australaves</taxon>
        <taxon>Passeriformes</taxon>
        <taxon>Sylvioidea</taxon>
        <taxon>Zosteropidae</taxon>
        <taxon>Zosterops</taxon>
    </lineage>
</organism>
<evidence type="ECO:0000313" key="2">
    <source>
        <dbReference type="Proteomes" id="UP000796761"/>
    </source>
</evidence>
<reference evidence="1" key="1">
    <citation type="submission" date="2019-04" db="EMBL/GenBank/DDBJ databases">
        <title>Genome assembly of Zosterops borbonicus 15179.</title>
        <authorList>
            <person name="Leroy T."/>
            <person name="Anselmetti Y."/>
            <person name="Tilak M.-K."/>
            <person name="Nabholz B."/>
        </authorList>
    </citation>
    <scope>NUCLEOTIDE SEQUENCE</scope>
    <source>
        <strain evidence="1">HGM_15179</strain>
        <tissue evidence="1">Muscle</tissue>
    </source>
</reference>